<keyword evidence="5" id="KW-1185">Reference proteome</keyword>
<dbReference type="Pfam" id="PF06742">
    <property type="entry name" value="DUF1214"/>
    <property type="match status" value="1"/>
</dbReference>
<dbReference type="Pfam" id="PF06863">
    <property type="entry name" value="DUF1254"/>
    <property type="match status" value="1"/>
</dbReference>
<dbReference type="RefSeq" id="WP_171473716.1">
    <property type="nucleotide sequence ID" value="NZ_CP053452.2"/>
</dbReference>
<feature type="domain" description="DUF1254" evidence="3">
    <location>
        <begin position="71"/>
        <end position="201"/>
    </location>
</feature>
<evidence type="ECO:0000256" key="1">
    <source>
        <dbReference type="SAM" id="SignalP"/>
    </source>
</evidence>
<dbReference type="InterPro" id="IPR010621">
    <property type="entry name" value="DUF1214"/>
</dbReference>
<accession>A0A6M5YXD0</accession>
<sequence length="469" mass="50773">MSAPPLTAALFTGLALAALAPAARAQALTENEAAQIGTAAYIYGYPLVTMEYTRRVMTNATEPKGNHAPMGQFFKSRVYPDAKFRDVTAPNADTLYSTAWLDLTKEPYVLSLPDMGDRYFLMPMLSAWTDVFQVPGTRTTGNKAQTFAVTGPGWTGTLPAGVKELKAPTNIVWVLGRTYCTGTPEDYKACHAVMDKYDLRPLSAWGKPYAPPAGTVDPAIDTKTAVRERVHALDAGAYFATLAALMKDNPPAKGDAPMVEQLARIGVVPGKGFDPAKLDPAVAKGLATAPKAAQAAIIGNFKNAGKEVNGWQVMTKTGLYGTEYLQRAFVTAVGLGANRPEDAVYPTSVTDATGKKYSGANKYVVHFDKGQVPPVKAFWSITMYDAGYFFVANPLNKYTVSPRNDLTYNPDGSLDLFIQHESPGKDKEANWLPAPKGEFVLMLRMYWPEVRSPSVIDGSWKPPPVTPVK</sequence>
<protein>
    <recommendedName>
        <fullName evidence="6">DUF1254 domain-containing protein</fullName>
    </recommendedName>
</protein>
<feature type="chain" id="PRO_5027070607" description="DUF1254 domain-containing protein" evidence="1">
    <location>
        <begin position="18"/>
        <end position="469"/>
    </location>
</feature>
<organism evidence="4 5">
    <name type="scientific">Frigoriglobus tundricola</name>
    <dbReference type="NCBI Taxonomy" id="2774151"/>
    <lineage>
        <taxon>Bacteria</taxon>
        <taxon>Pseudomonadati</taxon>
        <taxon>Planctomycetota</taxon>
        <taxon>Planctomycetia</taxon>
        <taxon>Gemmatales</taxon>
        <taxon>Gemmataceae</taxon>
        <taxon>Frigoriglobus</taxon>
    </lineage>
</organism>
<proteinExistence type="predicted"/>
<evidence type="ECO:0000313" key="4">
    <source>
        <dbReference type="EMBL" id="QJW98568.1"/>
    </source>
</evidence>
<evidence type="ECO:0008006" key="6">
    <source>
        <dbReference type="Google" id="ProtNLM"/>
    </source>
</evidence>
<evidence type="ECO:0000259" key="3">
    <source>
        <dbReference type="Pfam" id="PF06863"/>
    </source>
</evidence>
<dbReference type="Proteomes" id="UP000503447">
    <property type="component" value="Chromosome"/>
</dbReference>
<dbReference type="Gene3D" id="1.10.3360.10">
    <property type="entry name" value="VPA0735-like domain"/>
    <property type="match status" value="1"/>
</dbReference>
<dbReference type="InterPro" id="IPR010679">
    <property type="entry name" value="DUF1254"/>
</dbReference>
<dbReference type="AlphaFoldDB" id="A0A6M5YXD0"/>
<evidence type="ECO:0000313" key="5">
    <source>
        <dbReference type="Proteomes" id="UP000503447"/>
    </source>
</evidence>
<feature type="domain" description="DUF1214" evidence="2">
    <location>
        <begin position="342"/>
        <end position="449"/>
    </location>
</feature>
<gene>
    <name evidence="4" type="ORF">FTUN_6163</name>
</gene>
<dbReference type="Gene3D" id="2.60.120.600">
    <property type="entry name" value="Domain of unknown function DUF1214, C-terminal domain"/>
    <property type="match status" value="1"/>
</dbReference>
<name>A0A6M5YXD0_9BACT</name>
<evidence type="ECO:0000259" key="2">
    <source>
        <dbReference type="Pfam" id="PF06742"/>
    </source>
</evidence>
<dbReference type="InterPro" id="IPR037049">
    <property type="entry name" value="DUF1214_C_sf"/>
</dbReference>
<dbReference type="InterPro" id="IPR037050">
    <property type="entry name" value="DUF1254_sf"/>
</dbReference>
<dbReference type="SUPFAM" id="SSF160935">
    <property type="entry name" value="VPA0735-like"/>
    <property type="match status" value="1"/>
</dbReference>
<dbReference type="PANTHER" id="PTHR36509">
    <property type="entry name" value="BLL3101 PROTEIN"/>
    <property type="match status" value="1"/>
</dbReference>
<feature type="signal peptide" evidence="1">
    <location>
        <begin position="1"/>
        <end position="17"/>
    </location>
</feature>
<reference evidence="5" key="1">
    <citation type="submission" date="2020-05" db="EMBL/GenBank/DDBJ databases">
        <title>Frigoriglobus tundricola gen. nov., sp. nov., a psychrotolerant cellulolytic planctomycete of the family Gemmataceae with two divergent copies of 16S rRNA gene.</title>
        <authorList>
            <person name="Kulichevskaya I.S."/>
            <person name="Ivanova A.A."/>
            <person name="Naumoff D.G."/>
            <person name="Beletsky A.V."/>
            <person name="Rijpstra W.I.C."/>
            <person name="Sinninghe Damste J.S."/>
            <person name="Mardanov A.V."/>
            <person name="Ravin N.V."/>
            <person name="Dedysh S.N."/>
        </authorList>
    </citation>
    <scope>NUCLEOTIDE SEQUENCE [LARGE SCALE GENOMIC DNA]</scope>
    <source>
        <strain evidence="5">PL17</strain>
    </source>
</reference>
<dbReference type="KEGG" id="ftj:FTUN_6163"/>
<dbReference type="PANTHER" id="PTHR36509:SF2">
    <property type="entry name" value="BLL3101 PROTEIN"/>
    <property type="match status" value="1"/>
</dbReference>
<dbReference type="EMBL" id="CP053452">
    <property type="protein sequence ID" value="QJW98568.1"/>
    <property type="molecule type" value="Genomic_DNA"/>
</dbReference>
<dbReference type="Gene3D" id="2.60.40.1610">
    <property type="entry name" value="Domain of unknown function DUF1254"/>
    <property type="match status" value="1"/>
</dbReference>
<keyword evidence="1" id="KW-0732">Signal</keyword>